<evidence type="ECO:0000259" key="2">
    <source>
        <dbReference type="PROSITE" id="PS50053"/>
    </source>
</evidence>
<dbReference type="InterPro" id="IPR045146">
    <property type="entry name" value="SF3A1"/>
</dbReference>
<feature type="domain" description="Ubiquitin-like" evidence="2">
    <location>
        <begin position="307"/>
        <end position="360"/>
    </location>
</feature>
<evidence type="ECO:0000256" key="1">
    <source>
        <dbReference type="SAM" id="MobiDB-lite"/>
    </source>
</evidence>
<reference evidence="4" key="2">
    <citation type="submission" date="2025-08" db="UniProtKB">
        <authorList>
            <consortium name="RefSeq"/>
        </authorList>
    </citation>
    <scope>IDENTIFICATION</scope>
    <source>
        <tissue evidence="4">Leaf</tissue>
    </source>
</reference>
<dbReference type="SUPFAM" id="SSF109905">
    <property type="entry name" value="Surp module (SWAP domain)"/>
    <property type="match status" value="1"/>
</dbReference>
<name>A0ABM0X4S7_CAMSA</name>
<gene>
    <name evidence="4" type="primary">LOC104759435</name>
</gene>
<dbReference type="InterPro" id="IPR029071">
    <property type="entry name" value="Ubiquitin-like_domsf"/>
</dbReference>
<evidence type="ECO:0000313" key="4">
    <source>
        <dbReference type="RefSeq" id="XP_010480663.1"/>
    </source>
</evidence>
<accession>A0ABM0X4S7</accession>
<dbReference type="InterPro" id="IPR035967">
    <property type="entry name" value="SWAP/Surp_sf"/>
</dbReference>
<dbReference type="PROSITE" id="PS50053">
    <property type="entry name" value="UBIQUITIN_2"/>
    <property type="match status" value="1"/>
</dbReference>
<dbReference type="RefSeq" id="XP_010480663.1">
    <property type="nucleotide sequence ID" value="XM_010482361.1"/>
</dbReference>
<dbReference type="Gene3D" id="3.10.20.90">
    <property type="entry name" value="Phosphatidylinositol 3-kinase Catalytic Subunit, Chain A, domain 1"/>
    <property type="match status" value="1"/>
</dbReference>
<dbReference type="PANTHER" id="PTHR15316">
    <property type="entry name" value="SPLICEOSOME ASSOCIATED PROTEIN 114/SWAP SPLICING FACTOR-RELATED"/>
    <property type="match status" value="1"/>
</dbReference>
<dbReference type="SMART" id="SM00213">
    <property type="entry name" value="UBQ"/>
    <property type="match status" value="1"/>
</dbReference>
<dbReference type="SUPFAM" id="SSF54236">
    <property type="entry name" value="Ubiquitin-like"/>
    <property type="match status" value="1"/>
</dbReference>
<dbReference type="PANTHER" id="PTHR15316:SF1">
    <property type="entry name" value="SPLICING FACTOR 3A SUBUNIT 1"/>
    <property type="match status" value="1"/>
</dbReference>
<dbReference type="PROSITE" id="PS00018">
    <property type="entry name" value="EF_HAND_1"/>
    <property type="match status" value="1"/>
</dbReference>
<keyword evidence="3" id="KW-1185">Reference proteome</keyword>
<dbReference type="Gene3D" id="1.10.10.790">
    <property type="entry name" value="Surp module"/>
    <property type="match status" value="1"/>
</dbReference>
<sequence length="378" mass="42998">MSSKDMQNLPPLPDMQSFPPLADMQNLLPLLPDMQNLVELADMISFPVPPEMQNLPPLDMKDYPPPPDMKTFVETTAQEDVGANHHDATEKKKVVVLEPLTEYYRANLDDDDYDDDDDGKVCLPDLLEVRLPKGMKRKEFETMKLTAQLAAWYGNRFWLPLRKRGAGFEFTNQDNRYFPRFFRFVLEYSIVFPPPKDLEEKMSNSDAYAAAVQDGFFLLLQMTSLQAFRWWEGGVMSLVNWHASLEKDFANMEHDDDEPEPKTKTHTFDEPATLVPKDQFDLAQHPGSAPIKVSVSNAFDITLQSLSQNVATLKEKIAAAIQIPPHRRLKLTGKAGVLEDDNMSLAHYNVEAGDNLTLSLCESERDRYGHVVSNLSFK</sequence>
<dbReference type="InterPro" id="IPR000626">
    <property type="entry name" value="Ubiquitin-like_dom"/>
</dbReference>
<organism evidence="3 4">
    <name type="scientific">Camelina sativa</name>
    <name type="common">False flax</name>
    <name type="synonym">Myagrum sativum</name>
    <dbReference type="NCBI Taxonomy" id="90675"/>
    <lineage>
        <taxon>Eukaryota</taxon>
        <taxon>Viridiplantae</taxon>
        <taxon>Streptophyta</taxon>
        <taxon>Embryophyta</taxon>
        <taxon>Tracheophyta</taxon>
        <taxon>Spermatophyta</taxon>
        <taxon>Magnoliopsida</taxon>
        <taxon>eudicotyledons</taxon>
        <taxon>Gunneridae</taxon>
        <taxon>Pentapetalae</taxon>
        <taxon>rosids</taxon>
        <taxon>malvids</taxon>
        <taxon>Brassicales</taxon>
        <taxon>Brassicaceae</taxon>
        <taxon>Camelineae</taxon>
        <taxon>Camelina</taxon>
    </lineage>
</organism>
<protein>
    <submittedName>
        <fullName evidence="4">Uncharacterized protein LOC104759435</fullName>
    </submittedName>
</protein>
<proteinExistence type="predicted"/>
<reference evidence="3" key="1">
    <citation type="journal article" date="2014" name="Nat. Commun.">
        <title>The emerging biofuel crop Camelina sativa retains a highly undifferentiated hexaploid genome structure.</title>
        <authorList>
            <person name="Kagale S."/>
            <person name="Koh C."/>
            <person name="Nixon J."/>
            <person name="Bollina V."/>
            <person name="Clarke W.E."/>
            <person name="Tuteja R."/>
            <person name="Spillane C."/>
            <person name="Robinson S.J."/>
            <person name="Links M.G."/>
            <person name="Clarke C."/>
            <person name="Higgins E.E."/>
            <person name="Huebert T."/>
            <person name="Sharpe A.G."/>
            <person name="Parkin I.A."/>
        </authorList>
    </citation>
    <scope>NUCLEOTIDE SEQUENCE [LARGE SCALE GENOMIC DNA]</scope>
    <source>
        <strain evidence="3">cv. DH55</strain>
    </source>
</reference>
<feature type="region of interest" description="Disordered" evidence="1">
    <location>
        <begin position="1"/>
        <end position="20"/>
    </location>
</feature>
<evidence type="ECO:0000313" key="3">
    <source>
        <dbReference type="Proteomes" id="UP000694864"/>
    </source>
</evidence>
<dbReference type="Proteomes" id="UP000694864">
    <property type="component" value="Chromosome 17"/>
</dbReference>
<dbReference type="InterPro" id="IPR018247">
    <property type="entry name" value="EF_Hand_1_Ca_BS"/>
</dbReference>
<dbReference type="GeneID" id="104759435"/>